<dbReference type="KEGG" id="dti:Desti_5609"/>
<dbReference type="Proteomes" id="UP000006055">
    <property type="component" value="Chromosome"/>
</dbReference>
<keyword evidence="2" id="KW-1185">Reference proteome</keyword>
<gene>
    <name evidence="1" type="ordered locus">Desti_5609</name>
</gene>
<accession>I4CF48</accession>
<evidence type="ECO:0000313" key="1">
    <source>
        <dbReference type="EMBL" id="AFM28189.1"/>
    </source>
</evidence>
<organism evidence="1 2">
    <name type="scientific">Desulfomonile tiedjei (strain ATCC 49306 / DSM 6799 / DCB-1)</name>
    <dbReference type="NCBI Taxonomy" id="706587"/>
    <lineage>
        <taxon>Bacteria</taxon>
        <taxon>Pseudomonadati</taxon>
        <taxon>Thermodesulfobacteriota</taxon>
        <taxon>Desulfomonilia</taxon>
        <taxon>Desulfomonilales</taxon>
        <taxon>Desulfomonilaceae</taxon>
        <taxon>Desulfomonile</taxon>
    </lineage>
</organism>
<name>I4CF48_DESTA</name>
<dbReference type="HOGENOM" id="CLU_2600394_0_0_7"/>
<evidence type="ECO:0000313" key="2">
    <source>
        <dbReference type="Proteomes" id="UP000006055"/>
    </source>
</evidence>
<dbReference type="AlphaFoldDB" id="I4CF48"/>
<dbReference type="EMBL" id="CP003360">
    <property type="protein sequence ID" value="AFM28189.1"/>
    <property type="molecule type" value="Genomic_DNA"/>
</dbReference>
<dbReference type="STRING" id="706587.Desti_5609"/>
<sequence length="79" mass="8960">MYDAPETGRRVRIQLVPICIQNLSILLFIKGGIRRDFRQNFESKLALYGSTSGERPSAKGEALVITPPRQEELLSEKTR</sequence>
<protein>
    <submittedName>
        <fullName evidence="1">Uncharacterized protein</fullName>
    </submittedName>
</protein>
<reference evidence="2" key="1">
    <citation type="submission" date="2012-06" db="EMBL/GenBank/DDBJ databases">
        <title>Complete sequence of chromosome of Desulfomonile tiedjei DSM 6799.</title>
        <authorList>
            <person name="Lucas S."/>
            <person name="Copeland A."/>
            <person name="Lapidus A."/>
            <person name="Glavina del Rio T."/>
            <person name="Dalin E."/>
            <person name="Tice H."/>
            <person name="Bruce D."/>
            <person name="Goodwin L."/>
            <person name="Pitluck S."/>
            <person name="Peters L."/>
            <person name="Ovchinnikova G."/>
            <person name="Zeytun A."/>
            <person name="Lu M."/>
            <person name="Kyrpides N."/>
            <person name="Mavromatis K."/>
            <person name="Ivanova N."/>
            <person name="Brettin T."/>
            <person name="Detter J.C."/>
            <person name="Han C."/>
            <person name="Larimer F."/>
            <person name="Land M."/>
            <person name="Hauser L."/>
            <person name="Markowitz V."/>
            <person name="Cheng J.-F."/>
            <person name="Hugenholtz P."/>
            <person name="Woyke T."/>
            <person name="Wu D."/>
            <person name="Spring S."/>
            <person name="Schroeder M."/>
            <person name="Brambilla E."/>
            <person name="Klenk H.-P."/>
            <person name="Eisen J.A."/>
        </authorList>
    </citation>
    <scope>NUCLEOTIDE SEQUENCE [LARGE SCALE GENOMIC DNA]</scope>
    <source>
        <strain evidence="2">ATCC 49306 / DSM 6799 / DCB-1</strain>
    </source>
</reference>
<proteinExistence type="predicted"/>